<reference evidence="8 9" key="1">
    <citation type="submission" date="2019-12" db="EMBL/GenBank/DDBJ databases">
        <authorList>
            <person name="Alioto T."/>
            <person name="Alioto T."/>
            <person name="Gomez Garrido J."/>
        </authorList>
    </citation>
    <scope>NUCLEOTIDE SEQUENCE [LARGE SCALE GENOMIC DNA]</scope>
</reference>
<dbReference type="InterPro" id="IPR016024">
    <property type="entry name" value="ARM-type_fold"/>
</dbReference>
<dbReference type="Pfam" id="PF22493">
    <property type="entry name" value="PUF_NOP9"/>
    <property type="match status" value="1"/>
</dbReference>
<feature type="compositionally biased region" description="Polar residues" evidence="6">
    <location>
        <begin position="17"/>
        <end position="28"/>
    </location>
</feature>
<dbReference type="Gramene" id="OE9A028780T1">
    <property type="protein sequence ID" value="OE9A028780C1"/>
    <property type="gene ID" value="OE9A028780"/>
</dbReference>
<dbReference type="EMBL" id="CACTIH010000446">
    <property type="protein sequence ID" value="CAA2960771.1"/>
    <property type="molecule type" value="Genomic_DNA"/>
</dbReference>
<evidence type="ECO:0000259" key="7">
    <source>
        <dbReference type="PROSITE" id="PS50303"/>
    </source>
</evidence>
<sequence length="731" mass="81698">MKDDDELERLLGEIPHATSSLNTQITQAKSHHHNLDHHGYGNASSVPRKINGHDHYMSDDELSKYKYAFISSPVSGFSLQSDGSSSSLFSGGHSFSDSGSPTPPQFEELKSRSGFWPDFKRSSDKNMVDELDFVRNFSKMCIIDDKRDVSASPNGNQICDQSMSGVVRMSSDKNGESVNYGKGFPDWGRFNSYVLRSPVNFEGQVGIQHDYRMDNSLGSRYSPVRSDRLFAQSDCENSALSSQFYRANFQTGNHFLVGVSALNSSSLNRPDTSINASRNGMNLIDGRDAFSSSNVPQSTHLMSQFSAPNLLHFQQPTPNGRSKVPAHVRVPERIVKGLTRENGLIVQGEDLNGAMKRRYECFRGQSTLDFVPQETRLQLDVHPNVAKTQESGRCARTHSPFSISSKCSSLAEAQGYIYHMAKDQHGCRFLQRIFNEGTSRGVQIIFTEVIHHVVELMMNPFGNYLMQKLLEVCNEEQRMEILLRVTEEPGELVRISLNTHGTRVVQKLIETLKTRKQISLAIAALEPGFLALIKDLNGNHVVQRCLECFTNEDSKFIFVAAANYCVDIATHKHGCCVLQRCISHATGEPWENLVAEISANGLVLAQDAFGNYVVQFILELKIPSAESKLTSQFEGNYVHLSAQKFGSHVVEKCLVVCNNETRSKIICELLSATYFEQLIQDPHANYVVQTALRVSEGPVHNSLVDAIESHKAISRNSPYSKRIFSHKLLKK</sequence>
<feature type="compositionally biased region" description="Basic and acidic residues" evidence="6">
    <location>
        <begin position="1"/>
        <end position="11"/>
    </location>
</feature>
<evidence type="ECO:0000256" key="6">
    <source>
        <dbReference type="SAM" id="MobiDB-lite"/>
    </source>
</evidence>
<evidence type="ECO:0000256" key="3">
    <source>
        <dbReference type="ARBA" id="ARBA00022884"/>
    </source>
</evidence>
<dbReference type="PANTHER" id="PTHR12537:SF13">
    <property type="entry name" value="PUMILIO HOMOLOGY DOMAIN FAMILY MEMBER 4"/>
    <property type="match status" value="1"/>
</dbReference>
<evidence type="ECO:0000313" key="8">
    <source>
        <dbReference type="EMBL" id="CAA2960771.1"/>
    </source>
</evidence>
<dbReference type="GO" id="GO:0006417">
    <property type="term" value="P:regulation of translation"/>
    <property type="evidence" value="ECO:0007669"/>
    <property type="project" value="UniProtKB-KW"/>
</dbReference>
<evidence type="ECO:0000256" key="2">
    <source>
        <dbReference type="ARBA" id="ARBA00022845"/>
    </source>
</evidence>
<organism evidence="8 9">
    <name type="scientific">Olea europaea subsp. europaea</name>
    <dbReference type="NCBI Taxonomy" id="158383"/>
    <lineage>
        <taxon>Eukaryota</taxon>
        <taxon>Viridiplantae</taxon>
        <taxon>Streptophyta</taxon>
        <taxon>Embryophyta</taxon>
        <taxon>Tracheophyta</taxon>
        <taxon>Spermatophyta</taxon>
        <taxon>Magnoliopsida</taxon>
        <taxon>eudicotyledons</taxon>
        <taxon>Gunneridae</taxon>
        <taxon>Pentapetalae</taxon>
        <taxon>asterids</taxon>
        <taxon>lamiids</taxon>
        <taxon>Lamiales</taxon>
        <taxon>Oleaceae</taxon>
        <taxon>Oleeae</taxon>
        <taxon>Olea</taxon>
    </lineage>
</organism>
<dbReference type="PROSITE" id="PS50303">
    <property type="entry name" value="PUM_HD"/>
    <property type="match status" value="1"/>
</dbReference>
<comment type="function">
    <text evidence="4">Sequence-specific RNA-binding protein that regulates translation and mRNA stability by binding the 3'-UTR of target mRNAs.</text>
</comment>
<keyword evidence="2" id="KW-0810">Translation regulation</keyword>
<feature type="repeat" description="Pumilio" evidence="5">
    <location>
        <begin position="448"/>
        <end position="484"/>
    </location>
</feature>
<dbReference type="OrthoDB" id="668540at2759"/>
<feature type="repeat" description="Pumilio" evidence="5">
    <location>
        <begin position="412"/>
        <end position="447"/>
    </location>
</feature>
<accession>A0A8S0Q395</accession>
<gene>
    <name evidence="8" type="ORF">OLEA9_A028780</name>
</gene>
<evidence type="ECO:0000256" key="5">
    <source>
        <dbReference type="PROSITE-ProRule" id="PRU00317"/>
    </source>
</evidence>
<feature type="repeat" description="Pumilio" evidence="5">
    <location>
        <begin position="560"/>
        <end position="595"/>
    </location>
</feature>
<feature type="region of interest" description="Disordered" evidence="6">
    <location>
        <begin position="1"/>
        <end position="36"/>
    </location>
</feature>
<dbReference type="Pfam" id="PF00806">
    <property type="entry name" value="PUF"/>
    <property type="match status" value="1"/>
</dbReference>
<feature type="compositionally biased region" description="Low complexity" evidence="6">
    <location>
        <begin position="88"/>
        <end position="100"/>
    </location>
</feature>
<comment type="caution">
    <text evidence="8">The sequence shown here is derived from an EMBL/GenBank/DDBJ whole genome shotgun (WGS) entry which is preliminary data.</text>
</comment>
<dbReference type="GO" id="GO:0003729">
    <property type="term" value="F:mRNA binding"/>
    <property type="evidence" value="ECO:0007669"/>
    <property type="project" value="TreeGrafter"/>
</dbReference>
<dbReference type="Proteomes" id="UP000594638">
    <property type="component" value="Unassembled WGS sequence"/>
</dbReference>
<name>A0A8S0Q395_OLEEU</name>
<protein>
    <submittedName>
        <fullName evidence="8">Pumilio homolog 2-like</fullName>
    </submittedName>
</protein>
<dbReference type="InterPro" id="IPR001313">
    <property type="entry name" value="Pumilio_RNA-bd_rpt"/>
</dbReference>
<keyword evidence="1" id="KW-0677">Repeat</keyword>
<feature type="repeat" description="Pumilio" evidence="5">
    <location>
        <begin position="668"/>
        <end position="705"/>
    </location>
</feature>
<keyword evidence="3" id="KW-0694">RNA-binding</keyword>
<dbReference type="FunFam" id="1.25.10.10:FF:000237">
    <property type="entry name" value="Pumilio homolog 9"/>
    <property type="match status" value="1"/>
</dbReference>
<evidence type="ECO:0000313" key="9">
    <source>
        <dbReference type="Proteomes" id="UP000594638"/>
    </source>
</evidence>
<proteinExistence type="predicted"/>
<dbReference type="AlphaFoldDB" id="A0A8S0Q395"/>
<dbReference type="Gramene" id="OE9A028780T2">
    <property type="protein sequence ID" value="OE9A028780C2"/>
    <property type="gene ID" value="OE9A028780"/>
</dbReference>
<dbReference type="CDD" id="cd07920">
    <property type="entry name" value="Pumilio"/>
    <property type="match status" value="1"/>
</dbReference>
<dbReference type="Gene3D" id="1.25.10.10">
    <property type="entry name" value="Leucine-rich Repeat Variant"/>
    <property type="match status" value="1"/>
</dbReference>
<dbReference type="PROSITE" id="PS50302">
    <property type="entry name" value="PUM"/>
    <property type="match status" value="8"/>
</dbReference>
<dbReference type="InterPro" id="IPR033133">
    <property type="entry name" value="PUM-HD"/>
</dbReference>
<feature type="repeat" description="Pumilio" evidence="5">
    <location>
        <begin position="596"/>
        <end position="631"/>
    </location>
</feature>
<feature type="repeat" description="Pumilio" evidence="5">
    <location>
        <begin position="487"/>
        <end position="523"/>
    </location>
</feature>
<dbReference type="SMART" id="SM00025">
    <property type="entry name" value="Pumilio"/>
    <property type="match status" value="8"/>
</dbReference>
<dbReference type="GO" id="GO:0005737">
    <property type="term" value="C:cytoplasm"/>
    <property type="evidence" value="ECO:0007669"/>
    <property type="project" value="TreeGrafter"/>
</dbReference>
<feature type="region of interest" description="Disordered" evidence="6">
    <location>
        <begin position="88"/>
        <end position="109"/>
    </location>
</feature>
<dbReference type="SUPFAM" id="SSF48371">
    <property type="entry name" value="ARM repeat"/>
    <property type="match status" value="1"/>
</dbReference>
<keyword evidence="9" id="KW-1185">Reference proteome</keyword>
<dbReference type="InterPro" id="IPR011989">
    <property type="entry name" value="ARM-like"/>
</dbReference>
<feature type="domain" description="PUM-HD" evidence="7">
    <location>
        <begin position="384"/>
        <end position="731"/>
    </location>
</feature>
<feature type="repeat" description="Pumilio" evidence="5">
    <location>
        <begin position="524"/>
        <end position="559"/>
    </location>
</feature>
<dbReference type="PANTHER" id="PTHR12537">
    <property type="entry name" value="RNA BINDING PROTEIN PUMILIO-RELATED"/>
    <property type="match status" value="1"/>
</dbReference>
<dbReference type="InterPro" id="IPR033712">
    <property type="entry name" value="Pumilio_RNA-bd"/>
</dbReference>
<evidence type="ECO:0000256" key="4">
    <source>
        <dbReference type="ARBA" id="ARBA00058490"/>
    </source>
</evidence>
<evidence type="ECO:0000256" key="1">
    <source>
        <dbReference type="ARBA" id="ARBA00022737"/>
    </source>
</evidence>
<feature type="repeat" description="Pumilio" evidence="5">
    <location>
        <begin position="632"/>
        <end position="667"/>
    </location>
</feature>